<dbReference type="Proteomes" id="UP001470288">
    <property type="component" value="Unassembled WGS sequence"/>
</dbReference>
<dbReference type="InterPro" id="IPR019238">
    <property type="entry name" value="AbiEi_2"/>
</dbReference>
<evidence type="ECO:0000313" key="2">
    <source>
        <dbReference type="Proteomes" id="UP001470288"/>
    </source>
</evidence>
<name>A0ABV1I0Z2_9FIRM</name>
<dbReference type="RefSeq" id="WP_349144179.1">
    <property type="nucleotide sequence ID" value="NZ_JBBMFC010000009.1"/>
</dbReference>
<keyword evidence="2" id="KW-1185">Reference proteome</keyword>
<proteinExistence type="predicted"/>
<gene>
    <name evidence="1" type="ORF">WMO62_06350</name>
</gene>
<protein>
    <submittedName>
        <fullName evidence="1">Type IV toxin-antitoxin system AbiEi family antitoxin</fullName>
    </submittedName>
</protein>
<dbReference type="EMBL" id="JBBMFC010000009">
    <property type="protein sequence ID" value="MEQ2578465.1"/>
    <property type="molecule type" value="Genomic_DNA"/>
</dbReference>
<evidence type="ECO:0000313" key="1">
    <source>
        <dbReference type="EMBL" id="MEQ2578465.1"/>
    </source>
</evidence>
<reference evidence="1 2" key="1">
    <citation type="submission" date="2024-03" db="EMBL/GenBank/DDBJ databases">
        <title>Human intestinal bacterial collection.</title>
        <authorList>
            <person name="Pauvert C."/>
            <person name="Hitch T.C.A."/>
            <person name="Clavel T."/>
        </authorList>
    </citation>
    <scope>NUCLEOTIDE SEQUENCE [LARGE SCALE GENOMIC DNA]</scope>
    <source>
        <strain evidence="1 2">CLA-AA-H78B</strain>
    </source>
</reference>
<organism evidence="1 2">
    <name type="scientific">Hominiventricola aquisgranensis</name>
    <dbReference type="NCBI Taxonomy" id="3133164"/>
    <lineage>
        <taxon>Bacteria</taxon>
        <taxon>Bacillati</taxon>
        <taxon>Bacillota</taxon>
        <taxon>Clostridia</taxon>
        <taxon>Lachnospirales</taxon>
        <taxon>Lachnospiraceae</taxon>
        <taxon>Hominiventricola</taxon>
    </lineage>
</organism>
<accession>A0ABV1I0Z2</accession>
<sequence length="343" mass="39374">MIKVKTDRYGLECVENKFLKLPNVQKYEVVKRTEDGFVASVEMDNGYEFLLNACVVNQVFPSTVMQLIEKQSMEQGMRILVSPYVSERTAAICEQNEMGYFDYAGNCWFVGHSIYLSEKGNKNPRPKEYKAAAIFERSSVVSSLILRELFVDVTRVWKLKYLAEKVDCSIGQVSKVMNFLQENAWAEKTKDGYMLREPEALLYEWSRIYGKKEASAYALYSLDNVSILEKKLKFLKKDMGIESYLTGFSGGVRYAPVIRYNKVHMYLAPEDIQEAIAYLEMKEVSSGSNVVIFPLENDSYIKDSRKIEESLVVSPVQIYLDCMQLKGRGEEMAEAVLMKEIIK</sequence>
<dbReference type="Pfam" id="PF09952">
    <property type="entry name" value="AbiEi_2"/>
    <property type="match status" value="1"/>
</dbReference>
<comment type="caution">
    <text evidence="1">The sequence shown here is derived from an EMBL/GenBank/DDBJ whole genome shotgun (WGS) entry which is preliminary data.</text>
</comment>